<gene>
    <name evidence="2" type="ORF">IBL26_24605</name>
</gene>
<proteinExistence type="predicted"/>
<keyword evidence="3" id="KW-1185">Reference proteome</keyword>
<reference evidence="2 3" key="1">
    <citation type="journal article" date="2013" name="Int. J. Syst. Evol. Microbiol.">
        <title>Roseomonas aerophila sp. nov., isolated from air.</title>
        <authorList>
            <person name="Kim S.J."/>
            <person name="Weon H.Y."/>
            <person name="Ahn J.H."/>
            <person name="Hong S.B."/>
            <person name="Seok S.J."/>
            <person name="Whang K.S."/>
            <person name="Kwon S.W."/>
        </authorList>
    </citation>
    <scope>NUCLEOTIDE SEQUENCE [LARGE SCALE GENOMIC DNA]</scope>
    <source>
        <strain evidence="2 3">NBRC 108923</strain>
    </source>
</reference>
<comment type="caution">
    <text evidence="2">The sequence shown here is derived from an EMBL/GenBank/DDBJ whole genome shotgun (WGS) entry which is preliminary data.</text>
</comment>
<evidence type="ECO:0000313" key="2">
    <source>
        <dbReference type="EMBL" id="MBC9210035.1"/>
    </source>
</evidence>
<feature type="region of interest" description="Disordered" evidence="1">
    <location>
        <begin position="56"/>
        <end position="84"/>
    </location>
</feature>
<organism evidence="2 3">
    <name type="scientific">Teichococcus aerophilus</name>
    <dbReference type="NCBI Taxonomy" id="1224513"/>
    <lineage>
        <taxon>Bacteria</taxon>
        <taxon>Pseudomonadati</taxon>
        <taxon>Pseudomonadota</taxon>
        <taxon>Alphaproteobacteria</taxon>
        <taxon>Acetobacterales</taxon>
        <taxon>Roseomonadaceae</taxon>
        <taxon>Roseomonas</taxon>
    </lineage>
</organism>
<evidence type="ECO:0000256" key="1">
    <source>
        <dbReference type="SAM" id="MobiDB-lite"/>
    </source>
</evidence>
<protein>
    <recommendedName>
        <fullName evidence="4">DNA translocase FtsK</fullName>
    </recommendedName>
</protein>
<evidence type="ECO:0000313" key="3">
    <source>
        <dbReference type="Proteomes" id="UP000626026"/>
    </source>
</evidence>
<evidence type="ECO:0008006" key="4">
    <source>
        <dbReference type="Google" id="ProtNLM"/>
    </source>
</evidence>
<dbReference type="Proteomes" id="UP000626026">
    <property type="component" value="Unassembled WGS sequence"/>
</dbReference>
<name>A0ABR7RTQ1_9PROT</name>
<accession>A0ABR7RTQ1</accession>
<sequence>MAQDIDVARVAAALRAPVIRYRNFGNVPVRGTFQPPSAESAPDAPDLDAALAEAAALQREEEARATPLPAPQPPVLTDPHLGFPNPARMEEVDQPKVEKLDIAAVSWPDSAPSLAAVQPEVVMPVPAAAPPLPPPQVEWTSPAPISAPKPVMAAPDEERPLLEVLREASLQPATAQHGLLALLAQPAVWDRPAAPPGMVPGPLSGQPIATDTGGLLSSAGFGAAASAPYQDFVPHQELPQPFVAPAFVPAQEPPQPFVPQPAYASYQEPPQSVAQQPDFVPYQDPPQPFVQQPAYVPYQEPSQPLVQQQDCVPYQEPGQPFVQQPAYVPYQEPSQPFVQQPDFVPYQEPAQPFVQQPAYVPYQEPSQPFVQQSDVVPYHEPAQPYTPQPEAPFQPQPAVAPATAATPLADVFRRVRTSAVQPAEAKQTVALHNVLRGLRAGRQD</sequence>
<dbReference type="RefSeq" id="WP_187787150.1">
    <property type="nucleotide sequence ID" value="NZ_JACTVA010000093.1"/>
</dbReference>
<dbReference type="EMBL" id="JACTVA010000093">
    <property type="protein sequence ID" value="MBC9210035.1"/>
    <property type="molecule type" value="Genomic_DNA"/>
</dbReference>